<dbReference type="GO" id="GO:0006508">
    <property type="term" value="P:proteolysis"/>
    <property type="evidence" value="ECO:0007669"/>
    <property type="project" value="UniProtKB-KW"/>
</dbReference>
<dbReference type="InterPro" id="IPR032861">
    <property type="entry name" value="TAXi_N"/>
</dbReference>
<dbReference type="AlphaFoldDB" id="A0A061F6P5"/>
<dbReference type="Proteomes" id="UP000026915">
    <property type="component" value="Chromosome 7"/>
</dbReference>
<proteinExistence type="inferred from homology"/>
<evidence type="ECO:0000256" key="3">
    <source>
        <dbReference type="ARBA" id="ARBA00022801"/>
    </source>
</evidence>
<sequence>MAAIPFFFKAMLFLCLIAFYQVSFATSKPTGLSMKLIRKDSLYPGNLTKIERIKRLLQVSEFRAQCLDSVLSPNATADLDTVRVPIGRVPDNHLYVVELKIGSRLHLVKLLMDTGSGLIRTQCRPCKKSFRQRLPMYDSQASTGYHKLPCTHPLCQGVASFESFQFPVDNVHARVIHDMVFGCSKDNQNLYFSNGEISGILGLSSAPNSLANQLASKGISTRRFSYCLVPFTDALVRPSVLRFGDDIPRPVGNLQTTQILRNGFYHYHLESFWISATTWYLQS</sequence>
<dbReference type="OMA" id="PDAYHIL"/>
<feature type="signal peptide" evidence="4">
    <location>
        <begin position="1"/>
        <end position="25"/>
    </location>
</feature>
<dbReference type="GO" id="GO:0005576">
    <property type="term" value="C:extracellular region"/>
    <property type="evidence" value="ECO:0000318"/>
    <property type="project" value="GO_Central"/>
</dbReference>
<gene>
    <name evidence="6" type="ORF">TCM_030896</name>
</gene>
<evidence type="ECO:0000313" key="7">
    <source>
        <dbReference type="Proteomes" id="UP000026915"/>
    </source>
</evidence>
<accession>A0A061F6P5</accession>
<protein>
    <submittedName>
        <fullName evidence="6">Aspartic proteinase nepenthesin-1, putative</fullName>
    </submittedName>
</protein>
<keyword evidence="7" id="KW-1185">Reference proteome</keyword>
<name>A0A061F6P5_THECC</name>
<dbReference type="Gramene" id="EOY12377">
    <property type="protein sequence ID" value="EOY12377"/>
    <property type="gene ID" value="TCM_030896"/>
</dbReference>
<evidence type="ECO:0000256" key="2">
    <source>
        <dbReference type="ARBA" id="ARBA00022670"/>
    </source>
</evidence>
<feature type="chain" id="PRO_5001597702" evidence="4">
    <location>
        <begin position="26"/>
        <end position="283"/>
    </location>
</feature>
<dbReference type="STRING" id="3641.A0A061F6P5"/>
<dbReference type="HOGENOM" id="CLU_984880_0_0_1"/>
<dbReference type="GO" id="GO:0004190">
    <property type="term" value="F:aspartic-type endopeptidase activity"/>
    <property type="evidence" value="ECO:0000318"/>
    <property type="project" value="GO_Central"/>
</dbReference>
<reference evidence="6 7" key="1">
    <citation type="journal article" date="2013" name="Genome Biol.">
        <title>The genome sequence of the most widely cultivated cacao type and its use to identify candidate genes regulating pod color.</title>
        <authorList>
            <person name="Motamayor J.C."/>
            <person name="Mockaitis K."/>
            <person name="Schmutz J."/>
            <person name="Haiminen N."/>
            <person name="Iii D.L."/>
            <person name="Cornejo O."/>
            <person name="Findley S.D."/>
            <person name="Zheng P."/>
            <person name="Utro F."/>
            <person name="Royaert S."/>
            <person name="Saski C."/>
            <person name="Jenkins J."/>
            <person name="Podicheti R."/>
            <person name="Zhao M."/>
            <person name="Scheffler B.E."/>
            <person name="Stack J.C."/>
            <person name="Feltus F.A."/>
            <person name="Mustiga G.M."/>
            <person name="Amores F."/>
            <person name="Phillips W."/>
            <person name="Marelli J.P."/>
            <person name="May G.D."/>
            <person name="Shapiro H."/>
            <person name="Ma J."/>
            <person name="Bustamante C.D."/>
            <person name="Schnell R.J."/>
            <person name="Main D."/>
            <person name="Gilbert D."/>
            <person name="Parida L."/>
            <person name="Kuhn D.N."/>
        </authorList>
    </citation>
    <scope>NUCLEOTIDE SEQUENCE [LARGE SCALE GENOMIC DNA]</scope>
    <source>
        <strain evidence="7">cv. Matina 1-6</strain>
    </source>
</reference>
<dbReference type="Gene3D" id="2.40.70.10">
    <property type="entry name" value="Acid Proteases"/>
    <property type="match status" value="2"/>
</dbReference>
<organism evidence="6 7">
    <name type="scientific">Theobroma cacao</name>
    <name type="common">Cacao</name>
    <name type="synonym">Cocoa</name>
    <dbReference type="NCBI Taxonomy" id="3641"/>
    <lineage>
        <taxon>Eukaryota</taxon>
        <taxon>Viridiplantae</taxon>
        <taxon>Streptophyta</taxon>
        <taxon>Embryophyta</taxon>
        <taxon>Tracheophyta</taxon>
        <taxon>Spermatophyta</taxon>
        <taxon>Magnoliopsida</taxon>
        <taxon>eudicotyledons</taxon>
        <taxon>Gunneridae</taxon>
        <taxon>Pentapetalae</taxon>
        <taxon>rosids</taxon>
        <taxon>malvids</taxon>
        <taxon>Malvales</taxon>
        <taxon>Malvaceae</taxon>
        <taxon>Byttnerioideae</taxon>
        <taxon>Theobroma</taxon>
    </lineage>
</organism>
<dbReference type="SUPFAM" id="SSF50630">
    <property type="entry name" value="Acid proteases"/>
    <property type="match status" value="1"/>
</dbReference>
<dbReference type="Pfam" id="PF14543">
    <property type="entry name" value="TAXi_N"/>
    <property type="match status" value="1"/>
</dbReference>
<evidence type="ECO:0000256" key="1">
    <source>
        <dbReference type="ARBA" id="ARBA00007447"/>
    </source>
</evidence>
<dbReference type="InParanoid" id="A0A061F6P5"/>
<keyword evidence="4" id="KW-0732">Signal</keyword>
<evidence type="ECO:0000256" key="4">
    <source>
        <dbReference type="SAM" id="SignalP"/>
    </source>
</evidence>
<keyword evidence="2" id="KW-0645">Protease</keyword>
<dbReference type="PANTHER" id="PTHR47967:SF127">
    <property type="entry name" value="ASPARTIC PROTEINASE NEPENTHESIN-1-LIKE"/>
    <property type="match status" value="1"/>
</dbReference>
<dbReference type="eggNOG" id="KOG1339">
    <property type="taxonomic scope" value="Eukaryota"/>
</dbReference>
<comment type="similarity">
    <text evidence="1">Belongs to the peptidase A1 family.</text>
</comment>
<dbReference type="EMBL" id="CM001885">
    <property type="protein sequence ID" value="EOY12377.1"/>
    <property type="molecule type" value="Genomic_DNA"/>
</dbReference>
<dbReference type="PANTHER" id="PTHR47967">
    <property type="entry name" value="OS07G0603500 PROTEIN-RELATED"/>
    <property type="match status" value="1"/>
</dbReference>
<keyword evidence="3" id="KW-0378">Hydrolase</keyword>
<feature type="domain" description="Peptidase A1" evidence="5">
    <location>
        <begin position="95"/>
        <end position="283"/>
    </location>
</feature>
<dbReference type="InterPro" id="IPR033121">
    <property type="entry name" value="PEPTIDASE_A1"/>
</dbReference>
<dbReference type="InterPro" id="IPR021109">
    <property type="entry name" value="Peptidase_aspartic_dom_sf"/>
</dbReference>
<dbReference type="PROSITE" id="PS51767">
    <property type="entry name" value="PEPTIDASE_A1"/>
    <property type="match status" value="1"/>
</dbReference>
<evidence type="ECO:0000313" key="6">
    <source>
        <dbReference type="EMBL" id="EOY12377.1"/>
    </source>
</evidence>
<evidence type="ECO:0000259" key="5">
    <source>
        <dbReference type="PROSITE" id="PS51767"/>
    </source>
</evidence>
<dbReference type="InterPro" id="IPR051708">
    <property type="entry name" value="Plant_Aspart_Prot_A1"/>
</dbReference>